<feature type="domain" description="Xylose isomerase-like TIM barrel" evidence="1">
    <location>
        <begin position="26"/>
        <end position="225"/>
    </location>
</feature>
<evidence type="ECO:0000313" key="3">
    <source>
        <dbReference type="Proteomes" id="UP000693672"/>
    </source>
</evidence>
<dbReference type="PANTHER" id="PTHR12110:SF41">
    <property type="entry name" value="INOSOSE DEHYDRATASE"/>
    <property type="match status" value="1"/>
</dbReference>
<dbReference type="PANTHER" id="PTHR12110">
    <property type="entry name" value="HYDROXYPYRUVATE ISOMERASE"/>
    <property type="match status" value="1"/>
</dbReference>
<name>A0A916NNJ7_9BACL</name>
<reference evidence="2" key="1">
    <citation type="submission" date="2021-06" db="EMBL/GenBank/DDBJ databases">
        <authorList>
            <person name="Criscuolo A."/>
        </authorList>
    </citation>
    <scope>NUCLEOTIDE SEQUENCE</scope>
    <source>
        <strain evidence="2">CIP111600</strain>
    </source>
</reference>
<protein>
    <recommendedName>
        <fullName evidence="1">Xylose isomerase-like TIM barrel domain-containing protein</fullName>
    </recommendedName>
</protein>
<dbReference type="EMBL" id="CAJVAS010000003">
    <property type="protein sequence ID" value="CAG7608240.1"/>
    <property type="molecule type" value="Genomic_DNA"/>
</dbReference>
<proteinExistence type="predicted"/>
<dbReference type="Pfam" id="PF01261">
    <property type="entry name" value="AP_endonuc_2"/>
    <property type="match status" value="1"/>
</dbReference>
<organism evidence="2 3">
    <name type="scientific">Paenibacillus solanacearum</name>
    <dbReference type="NCBI Taxonomy" id="2048548"/>
    <lineage>
        <taxon>Bacteria</taxon>
        <taxon>Bacillati</taxon>
        <taxon>Bacillota</taxon>
        <taxon>Bacilli</taxon>
        <taxon>Bacillales</taxon>
        <taxon>Paenibacillaceae</taxon>
        <taxon>Paenibacillus</taxon>
    </lineage>
</organism>
<accession>A0A916NNJ7</accession>
<dbReference type="RefSeq" id="WP_218090865.1">
    <property type="nucleotide sequence ID" value="NZ_CAJVAS010000003.1"/>
</dbReference>
<comment type="caution">
    <text evidence="2">The sequence shown here is derived from an EMBL/GenBank/DDBJ whole genome shotgun (WGS) entry which is preliminary data.</text>
</comment>
<gene>
    <name evidence="2" type="ORF">PAESOLCIP111_01041</name>
</gene>
<dbReference type="InterPro" id="IPR050312">
    <property type="entry name" value="IolE/XylAMocC-like"/>
</dbReference>
<evidence type="ECO:0000259" key="1">
    <source>
        <dbReference type="Pfam" id="PF01261"/>
    </source>
</evidence>
<dbReference type="AlphaFoldDB" id="A0A916NNJ7"/>
<evidence type="ECO:0000313" key="2">
    <source>
        <dbReference type="EMBL" id="CAG7608240.1"/>
    </source>
</evidence>
<dbReference type="Proteomes" id="UP000693672">
    <property type="component" value="Unassembled WGS sequence"/>
</dbReference>
<dbReference type="InterPro" id="IPR013022">
    <property type="entry name" value="Xyl_isomerase-like_TIM-brl"/>
</dbReference>
<keyword evidence="3" id="KW-1185">Reference proteome</keyword>
<sequence length="246" mass="28360">MSTPSIAVQARLWGLERVASHYTEVFDEIRQAGYAGVETRFTLLQEQEQGIADYLRRHPEFSLVALHAGLKGFDREDVEETLRRLLEQMNRVQTRYLLVSMGSEKEPEPWFELAAKISELCDEYGVTFCYHNHAAEFNEGTDFFDRLTGTYKVKLAADLAWVHRAGQNVTAFIDRYAESIRYIHVKDTLGDQWKELGEGEVPLLPILKQASALQLPWWTVEQDDTKREPLLSASISRDYLRDQFGL</sequence>